<dbReference type="RefSeq" id="WP_136867160.1">
    <property type="nucleotide sequence ID" value="NZ_CP046415.1"/>
</dbReference>
<evidence type="ECO:0000313" key="2">
    <source>
        <dbReference type="Proteomes" id="UP000427716"/>
    </source>
</evidence>
<reference evidence="1 2" key="1">
    <citation type="submission" date="2019-11" db="EMBL/GenBank/DDBJ databases">
        <authorList>
            <person name="Zhang J."/>
            <person name="Sun C."/>
        </authorList>
    </citation>
    <scope>NUCLEOTIDE SEQUENCE [LARGE SCALE GENOMIC DNA]</scope>
    <source>
        <strain evidence="2">sp2</strain>
    </source>
</reference>
<proteinExistence type="predicted"/>
<dbReference type="KEGG" id="ghl:GM160_07320"/>
<gene>
    <name evidence="1" type="ORF">GM160_07320</name>
</gene>
<accession>A0A6I6D5F9</accession>
<keyword evidence="2" id="KW-1185">Reference proteome</keyword>
<dbReference type="AlphaFoldDB" id="A0A6I6D5F9"/>
<protein>
    <submittedName>
        <fullName evidence="1">Uncharacterized protein</fullName>
    </submittedName>
</protein>
<organism evidence="1 2">
    <name type="scientific">Guyparkeria halophila</name>
    <dbReference type="NCBI Taxonomy" id="47960"/>
    <lineage>
        <taxon>Bacteria</taxon>
        <taxon>Pseudomonadati</taxon>
        <taxon>Pseudomonadota</taxon>
        <taxon>Gammaproteobacteria</taxon>
        <taxon>Chromatiales</taxon>
        <taxon>Thioalkalibacteraceae</taxon>
        <taxon>Guyparkeria</taxon>
    </lineage>
</organism>
<dbReference type="Proteomes" id="UP000427716">
    <property type="component" value="Chromosome"/>
</dbReference>
<sequence length="78" mass="8826">MAEKMDAERGFYRNGNILVEQATDGMYLVQRPARRPRKGSTNGRMTVPGDMETLYETTVFDDAVDRARDLARDLARAS</sequence>
<evidence type="ECO:0000313" key="1">
    <source>
        <dbReference type="EMBL" id="QGT78724.1"/>
    </source>
</evidence>
<name>A0A6I6D5F9_9GAMM</name>
<dbReference type="EMBL" id="CP046415">
    <property type="protein sequence ID" value="QGT78724.1"/>
    <property type="molecule type" value="Genomic_DNA"/>
</dbReference>